<dbReference type="InterPro" id="IPR029058">
    <property type="entry name" value="AB_hydrolase_fold"/>
</dbReference>
<dbReference type="Proteomes" id="UP000179243">
    <property type="component" value="Unassembled WGS sequence"/>
</dbReference>
<protein>
    <recommendedName>
        <fullName evidence="3">Secretion system C-terminal sorting domain-containing protein</fullName>
    </recommendedName>
</protein>
<evidence type="ECO:0000313" key="1">
    <source>
        <dbReference type="EMBL" id="OGK00136.1"/>
    </source>
</evidence>
<dbReference type="NCBIfam" id="TIGR04183">
    <property type="entry name" value="Por_Secre_tail"/>
    <property type="match status" value="1"/>
</dbReference>
<reference evidence="1 2" key="1">
    <citation type="journal article" date="2016" name="Nat. Commun.">
        <title>Thousands of microbial genomes shed light on interconnected biogeochemical processes in an aquifer system.</title>
        <authorList>
            <person name="Anantharaman K."/>
            <person name="Brown C.T."/>
            <person name="Hug L.A."/>
            <person name="Sharon I."/>
            <person name="Castelle C.J."/>
            <person name="Probst A.J."/>
            <person name="Thomas B.C."/>
            <person name="Singh A."/>
            <person name="Wilkins M.J."/>
            <person name="Karaoz U."/>
            <person name="Brodie E.L."/>
            <person name="Williams K.H."/>
            <person name="Hubbard S.S."/>
            <person name="Banfield J.F."/>
        </authorList>
    </citation>
    <scope>NUCLEOTIDE SEQUENCE [LARGE SCALE GENOMIC DNA]</scope>
</reference>
<name>A0A1F7F0W8_UNCRA</name>
<dbReference type="EMBL" id="MFYX01000153">
    <property type="protein sequence ID" value="OGK00136.1"/>
    <property type="molecule type" value="Genomic_DNA"/>
</dbReference>
<dbReference type="Gene3D" id="3.40.50.1820">
    <property type="entry name" value="alpha/beta hydrolase"/>
    <property type="match status" value="1"/>
</dbReference>
<comment type="caution">
    <text evidence="1">The sequence shown here is derived from an EMBL/GenBank/DDBJ whole genome shotgun (WGS) entry which is preliminary data.</text>
</comment>
<organism evidence="1 2">
    <name type="scientific">Candidatus Raymondbacteria bacterium RIFOXYD12_FULL_49_13</name>
    <dbReference type="NCBI Taxonomy" id="1817890"/>
    <lineage>
        <taxon>Bacteria</taxon>
        <taxon>Raymondiibacteriota</taxon>
    </lineage>
</organism>
<dbReference type="InterPro" id="IPR026444">
    <property type="entry name" value="Secre_tail"/>
</dbReference>
<dbReference type="SUPFAM" id="SSF53474">
    <property type="entry name" value="alpha/beta-Hydrolases"/>
    <property type="match status" value="1"/>
</dbReference>
<proteinExistence type="predicted"/>
<evidence type="ECO:0000313" key="2">
    <source>
        <dbReference type="Proteomes" id="UP000179243"/>
    </source>
</evidence>
<accession>A0A1F7F0W8</accession>
<gene>
    <name evidence="1" type="ORF">A2519_22080</name>
</gene>
<sequence>MSVHKRIASFTIVIVGIFAAALQADIRLQQWYGQTFVVFPRGPNSTDSFSVYRSESEINSGNYSGALKVATLPWDCYWGISCASKYSSKALTNYVIDSLGEPIAFDSGVFAWTTKDGGSRYYAVVRVGSGETFLGAASATEEVNETIVPIWVDARIENGEFRAITALQYNDFSIWNPCWQGYAYTYQILMPSDYYLNGLPDAIKKYRFSFQLHGLSAGNGYNNLGSVSGAGYYQLKPVDDCGDSRSTWHYGFGRKNRANRASYGGMETVSPGDTIFNYTQYRYLKMLDYFFSNIHLIAPDSNNIYCKGESMGGTGTAQMLFHYPECFAGGFNSIGITNWIAVGDSGSMGYRDGDGRRNWGPYTEGNQFPWVDLYRREKGDTAISEYWHGSNIWKRISLNDYWIDSVYRPNFNEKKHALWYQGKHNSNDMNVGWPENGYPFNIENSPLWEGKLHHLEMNEAGGHNSGDGVGPVHTGDFPKNKVIFAMHNATVDEVQASRFERFVHGGLNHRVRWAFGEVVDNTDSLYVPITYTPVMYPYEFDARPDITKFVEYSGRVQQRPYLGFPDVFTVDITPRRVQNFPIVTGQQYHWYRNGMEMGVVTAEASSPGSTVGIVTIPNFCFHEGVVGGWGSASRNTLTIKAGSGTVPNDITAPGVIHDLELIAVYDTTELYGKGLRDSNKSLVGVLIRDISRIALRFTAPGDDGATGRCTRYVLRIAQQEAAVATSPTIVRRLPAPLAAGEMVECTFSASFLAAGSYYMAVQPYDENNNTSGISNAVNATIRFDTANIYVDTGSVDSLLAAYNLNTLAMLTEPEIEELALRIYPDPFNPATTITVSGIDYPASGRDKIEIFNVTGALIQEFPVCRMARSGGIHVKWNAEGNASGVYLIRATIGDRVLTKRVILLQ</sequence>
<dbReference type="AlphaFoldDB" id="A0A1F7F0W8"/>
<evidence type="ECO:0008006" key="3">
    <source>
        <dbReference type="Google" id="ProtNLM"/>
    </source>
</evidence>